<name>X0V3X8_9ZZZZ</name>
<gene>
    <name evidence="2" type="ORF">S01H1_28175</name>
</gene>
<accession>X0V3X8</accession>
<feature type="compositionally biased region" description="Basic and acidic residues" evidence="1">
    <location>
        <begin position="59"/>
        <end position="72"/>
    </location>
</feature>
<reference evidence="2" key="1">
    <citation type="journal article" date="2014" name="Front. Microbiol.">
        <title>High frequency of phylogenetically diverse reductive dehalogenase-homologous genes in deep subseafloor sedimentary metagenomes.</title>
        <authorList>
            <person name="Kawai M."/>
            <person name="Futagami T."/>
            <person name="Toyoda A."/>
            <person name="Takaki Y."/>
            <person name="Nishi S."/>
            <person name="Hori S."/>
            <person name="Arai W."/>
            <person name="Tsubouchi T."/>
            <person name="Morono Y."/>
            <person name="Uchiyama I."/>
            <person name="Ito T."/>
            <person name="Fujiyama A."/>
            <person name="Inagaki F."/>
            <person name="Takami H."/>
        </authorList>
    </citation>
    <scope>NUCLEOTIDE SEQUENCE</scope>
    <source>
        <strain evidence="2">Expedition CK06-06</strain>
    </source>
</reference>
<evidence type="ECO:0000256" key="1">
    <source>
        <dbReference type="SAM" id="MobiDB-lite"/>
    </source>
</evidence>
<feature type="region of interest" description="Disordered" evidence="1">
    <location>
        <begin position="50"/>
        <end position="72"/>
    </location>
</feature>
<proteinExistence type="predicted"/>
<sequence>MRLKFNRNSPLEIIGIGEFSFGDIVIADDPAKAKKYLDSGYFDIVKEKKKRKRKKSKKKGVDKLCHKDQEDI</sequence>
<evidence type="ECO:0000313" key="2">
    <source>
        <dbReference type="EMBL" id="GAF95350.1"/>
    </source>
</evidence>
<dbReference type="EMBL" id="BARS01017204">
    <property type="protein sequence ID" value="GAF95350.1"/>
    <property type="molecule type" value="Genomic_DNA"/>
</dbReference>
<organism evidence="2">
    <name type="scientific">marine sediment metagenome</name>
    <dbReference type="NCBI Taxonomy" id="412755"/>
    <lineage>
        <taxon>unclassified sequences</taxon>
        <taxon>metagenomes</taxon>
        <taxon>ecological metagenomes</taxon>
    </lineage>
</organism>
<dbReference type="AlphaFoldDB" id="X0V3X8"/>
<protein>
    <submittedName>
        <fullName evidence="2">Uncharacterized protein</fullName>
    </submittedName>
</protein>
<comment type="caution">
    <text evidence="2">The sequence shown here is derived from an EMBL/GenBank/DDBJ whole genome shotgun (WGS) entry which is preliminary data.</text>
</comment>